<feature type="transmembrane region" description="Helical" evidence="1">
    <location>
        <begin position="27"/>
        <end position="52"/>
    </location>
</feature>
<evidence type="ECO:0000313" key="4">
    <source>
        <dbReference type="Proteomes" id="UP000298127"/>
    </source>
</evidence>
<dbReference type="AlphaFoldDB" id="A0A4Y9QPG8"/>
<evidence type="ECO:0000313" key="3">
    <source>
        <dbReference type="EMBL" id="TFV94100.1"/>
    </source>
</evidence>
<evidence type="ECO:0000256" key="1">
    <source>
        <dbReference type="SAM" id="Phobius"/>
    </source>
</evidence>
<keyword evidence="3" id="KW-0645">Protease</keyword>
<reference evidence="3 4" key="1">
    <citation type="journal article" date="2018" name="J. Microbiol.">
        <title>Leifsonia flava sp. nov., a novel actinobacterium isolated from the rhizosphere of Aquilegia viridiflora.</title>
        <authorList>
            <person name="Cai Y."/>
            <person name="Tao W.Z."/>
            <person name="Ma Y.J."/>
            <person name="Cheng J."/>
            <person name="Zhang M.Y."/>
            <person name="Zhang Y.X."/>
        </authorList>
    </citation>
    <scope>NUCLEOTIDE SEQUENCE [LARGE SCALE GENOMIC DNA]</scope>
    <source>
        <strain evidence="3 4">SYP-B2174</strain>
    </source>
</reference>
<dbReference type="GO" id="GO:0006508">
    <property type="term" value="P:proteolysis"/>
    <property type="evidence" value="ECO:0007669"/>
    <property type="project" value="UniProtKB-KW"/>
</dbReference>
<keyword evidence="1" id="KW-0472">Membrane</keyword>
<gene>
    <name evidence="3" type="ORF">E4M00_17590</name>
</gene>
<comment type="caution">
    <text evidence="3">The sequence shown here is derived from an EMBL/GenBank/DDBJ whole genome shotgun (WGS) entry which is preliminary data.</text>
</comment>
<dbReference type="Proteomes" id="UP000298127">
    <property type="component" value="Unassembled WGS sequence"/>
</dbReference>
<proteinExistence type="predicted"/>
<feature type="transmembrane region" description="Helical" evidence="1">
    <location>
        <begin position="220"/>
        <end position="237"/>
    </location>
</feature>
<keyword evidence="1" id="KW-0812">Transmembrane</keyword>
<feature type="domain" description="CAAX prenyl protease 2/Lysostaphin resistance protein A-like" evidence="2">
    <location>
        <begin position="161"/>
        <end position="252"/>
    </location>
</feature>
<feature type="transmembrane region" description="Helical" evidence="1">
    <location>
        <begin position="244"/>
        <end position="265"/>
    </location>
</feature>
<sequence>MQDAYSGRSEAGNGDRGTASRSTRRRLWIEIAIVLGLSLGASAVYSIVAIIARVTAETALGDQSTALNPSQSPREWLDFTYQFLGIFFDLLPVALVFYLLWQPGINPFRRIGFDLTRPGRDALGGLGLAAAIGIPGLALYAGGRLIGITVDVQASPLDAAWWTIPILVFAALRSALSEEIIMVGYLFTRLREIGWGKWQIILASAVLRGSYHLYQGFGPFIGNAAMGVVFGWCYWRWGRTMPLVIAHTILDVVSFVGYPLAVVWWPGLF</sequence>
<keyword evidence="3" id="KW-0482">Metalloprotease</keyword>
<dbReference type="GO" id="GO:0004175">
    <property type="term" value="F:endopeptidase activity"/>
    <property type="evidence" value="ECO:0007669"/>
    <property type="project" value="UniProtKB-ARBA"/>
</dbReference>
<dbReference type="GO" id="GO:0008237">
    <property type="term" value="F:metallopeptidase activity"/>
    <property type="evidence" value="ECO:0007669"/>
    <property type="project" value="UniProtKB-KW"/>
</dbReference>
<dbReference type="GO" id="GO:0080120">
    <property type="term" value="P:CAAX-box protein maturation"/>
    <property type="evidence" value="ECO:0007669"/>
    <property type="project" value="UniProtKB-ARBA"/>
</dbReference>
<feature type="transmembrane region" description="Helical" evidence="1">
    <location>
        <begin position="122"/>
        <end position="141"/>
    </location>
</feature>
<organism evidence="3 4">
    <name type="scientific">Orlajensenia leifsoniae</name>
    <dbReference type="NCBI Taxonomy" id="2561933"/>
    <lineage>
        <taxon>Bacteria</taxon>
        <taxon>Bacillati</taxon>
        <taxon>Actinomycetota</taxon>
        <taxon>Actinomycetes</taxon>
        <taxon>Micrococcales</taxon>
        <taxon>Microbacteriaceae</taxon>
        <taxon>Orlajensenia</taxon>
    </lineage>
</organism>
<evidence type="ECO:0000259" key="2">
    <source>
        <dbReference type="Pfam" id="PF02517"/>
    </source>
</evidence>
<keyword evidence="1" id="KW-1133">Transmembrane helix</keyword>
<protein>
    <submittedName>
        <fullName evidence="3">CPBP family intramembrane metalloprotease</fullName>
    </submittedName>
</protein>
<accession>A0A4Y9QPG8</accession>
<feature type="transmembrane region" description="Helical" evidence="1">
    <location>
        <begin position="79"/>
        <end position="101"/>
    </location>
</feature>
<dbReference type="InterPro" id="IPR003675">
    <property type="entry name" value="Rce1/LyrA-like_dom"/>
</dbReference>
<name>A0A4Y9QPG8_9MICO</name>
<dbReference type="Pfam" id="PF02517">
    <property type="entry name" value="Rce1-like"/>
    <property type="match status" value="1"/>
</dbReference>
<feature type="transmembrane region" description="Helical" evidence="1">
    <location>
        <begin position="161"/>
        <end position="186"/>
    </location>
</feature>
<keyword evidence="4" id="KW-1185">Reference proteome</keyword>
<dbReference type="RefSeq" id="WP_135121786.1">
    <property type="nucleotide sequence ID" value="NZ_SPQZ01000010.1"/>
</dbReference>
<keyword evidence="3" id="KW-0378">Hydrolase</keyword>
<dbReference type="EMBL" id="SPQZ01000010">
    <property type="protein sequence ID" value="TFV94100.1"/>
    <property type="molecule type" value="Genomic_DNA"/>
</dbReference>